<evidence type="ECO:0000256" key="2">
    <source>
        <dbReference type="ARBA" id="ARBA00022741"/>
    </source>
</evidence>
<dbReference type="PANTHER" id="PTHR30258:SF2">
    <property type="entry name" value="COMG OPERON PROTEIN 1"/>
    <property type="match status" value="1"/>
</dbReference>
<dbReference type="InterPro" id="IPR027417">
    <property type="entry name" value="P-loop_NTPase"/>
</dbReference>
<comment type="similarity">
    <text evidence="1">Belongs to the GSP E family.</text>
</comment>
<evidence type="ECO:0000313" key="5">
    <source>
        <dbReference type="EMBL" id="MFC0425029.1"/>
    </source>
</evidence>
<keyword evidence="3" id="KW-0067">ATP-binding</keyword>
<dbReference type="InterPro" id="IPR001482">
    <property type="entry name" value="T2SS/T4SS_dom"/>
</dbReference>
<dbReference type="Proteomes" id="UP001589855">
    <property type="component" value="Unassembled WGS sequence"/>
</dbReference>
<evidence type="ECO:0000256" key="3">
    <source>
        <dbReference type="ARBA" id="ARBA00022840"/>
    </source>
</evidence>
<dbReference type="Gene3D" id="3.30.450.90">
    <property type="match status" value="1"/>
</dbReference>
<dbReference type="PANTHER" id="PTHR30258">
    <property type="entry name" value="TYPE II SECRETION SYSTEM PROTEIN GSPE-RELATED"/>
    <property type="match status" value="1"/>
</dbReference>
<evidence type="ECO:0000259" key="4">
    <source>
        <dbReference type="Pfam" id="PF00437"/>
    </source>
</evidence>
<comment type="caution">
    <text evidence="5">The sequence shown here is derived from an EMBL/GenBank/DDBJ whole genome shotgun (WGS) entry which is preliminary data.</text>
</comment>
<dbReference type="SUPFAM" id="SSF52540">
    <property type="entry name" value="P-loop containing nucleoside triphosphate hydrolases"/>
    <property type="match status" value="1"/>
</dbReference>
<dbReference type="Pfam" id="PF00437">
    <property type="entry name" value="T2SSE"/>
    <property type="match status" value="1"/>
</dbReference>
<keyword evidence="2" id="KW-0547">Nucleotide-binding</keyword>
<protein>
    <submittedName>
        <fullName evidence="5">Competence type IV pilus ATPase ComGA</fullName>
    </submittedName>
</protein>
<evidence type="ECO:0000313" key="6">
    <source>
        <dbReference type="Proteomes" id="UP001589855"/>
    </source>
</evidence>
<keyword evidence="6" id="KW-1185">Reference proteome</keyword>
<name>A0ABV6K7I3_9LACO</name>
<dbReference type="InterPro" id="IPR047667">
    <property type="entry name" value="ATPase_ComGA"/>
</dbReference>
<organism evidence="5 6">
    <name type="scientific">Lactiplantibacillus plajomi</name>
    <dbReference type="NCBI Taxonomy" id="1457217"/>
    <lineage>
        <taxon>Bacteria</taxon>
        <taxon>Bacillati</taxon>
        <taxon>Bacillota</taxon>
        <taxon>Bacilli</taxon>
        <taxon>Lactobacillales</taxon>
        <taxon>Lactobacillaceae</taxon>
        <taxon>Lactiplantibacillus</taxon>
    </lineage>
</organism>
<reference evidence="5 6" key="1">
    <citation type="submission" date="2024-09" db="EMBL/GenBank/DDBJ databases">
        <authorList>
            <person name="Sun Q."/>
            <person name="Mori K."/>
        </authorList>
    </citation>
    <scope>NUCLEOTIDE SEQUENCE [LARGE SCALE GENOMIC DNA]</scope>
    <source>
        <strain evidence="5 6">TBRC 4575</strain>
    </source>
</reference>
<dbReference type="Gene3D" id="3.40.50.300">
    <property type="entry name" value="P-loop containing nucleotide triphosphate hydrolases"/>
    <property type="match status" value="1"/>
</dbReference>
<proteinExistence type="inferred from homology"/>
<dbReference type="NCBIfam" id="NF041000">
    <property type="entry name" value="ATPase_ComGA"/>
    <property type="match status" value="1"/>
</dbReference>
<dbReference type="CDD" id="cd01129">
    <property type="entry name" value="PulE-GspE-like"/>
    <property type="match status" value="1"/>
</dbReference>
<evidence type="ECO:0000256" key="1">
    <source>
        <dbReference type="ARBA" id="ARBA00006611"/>
    </source>
</evidence>
<dbReference type="RefSeq" id="WP_137643964.1">
    <property type="nucleotide sequence ID" value="NZ_BAABRM010000002.1"/>
</dbReference>
<feature type="domain" description="Bacterial type II secretion system protein E" evidence="4">
    <location>
        <begin position="3"/>
        <end position="270"/>
    </location>
</feature>
<dbReference type="EMBL" id="JBHLUK010000077">
    <property type="protein sequence ID" value="MFC0425029.1"/>
    <property type="molecule type" value="Genomic_DNA"/>
</dbReference>
<sequence>MTIETEMMTIIKAAMRSRASDIYWLPAQSGYQVSIQAAGHLQPLMTLDTASAERLINHVKYRSNMAISDHRRPQLGAMNVMVGGQRLDLRISTVGDFLDRESLVVRLLYALDNQQFRYLIPGQREQLRTLLRGSGLILFSGPMGSGKTSTMYDLARELRGKRVVMTIEDPVEVYEPAFLQLQVNPTAQMAYPELLKVGLRHHPDVFIIGEIRDAKTAQIAVQAALSGHLVLSTLHARGVYGIPARLTQLGVAPALLGETLRAAVYQRLVTLTDGQPATLFDIAPVSTDLLTTTDRLMTVKWGQLIDEQLDAKRLTPALAAELKGA</sequence>
<accession>A0ABV6K7I3</accession>
<gene>
    <name evidence="5" type="primary">comGA</name>
    <name evidence="5" type="ORF">ACFFGS_12915</name>
</gene>